<reference evidence="2 3" key="1">
    <citation type="submission" date="2019-03" db="EMBL/GenBank/DDBJ databases">
        <authorList>
            <person name="Molinero N."/>
            <person name="Sanchez B."/>
            <person name="Walker A."/>
            <person name="Duncan S."/>
            <person name="Delgado S."/>
            <person name="Margolles A."/>
        </authorList>
    </citation>
    <scope>NUCLEOTIDE SEQUENCE [LARGE SCALE GENOMIC DNA]</scope>
    <source>
        <strain evidence="2 3">IPLA60002</strain>
    </source>
</reference>
<keyword evidence="3" id="KW-1185">Reference proteome</keyword>
<evidence type="ECO:0000313" key="2">
    <source>
        <dbReference type="EMBL" id="MCL3788028.1"/>
    </source>
</evidence>
<dbReference type="InterPro" id="IPR036397">
    <property type="entry name" value="RNaseH_sf"/>
</dbReference>
<dbReference type="PROSITE" id="PS50994">
    <property type="entry name" value="INTEGRASE"/>
    <property type="match status" value="1"/>
</dbReference>
<dbReference type="SUPFAM" id="SSF53098">
    <property type="entry name" value="Ribonuclease H-like"/>
    <property type="match status" value="1"/>
</dbReference>
<organism evidence="2 3">
    <name type="scientific">Ruminococcus bromii</name>
    <dbReference type="NCBI Taxonomy" id="40518"/>
    <lineage>
        <taxon>Bacteria</taxon>
        <taxon>Bacillati</taxon>
        <taxon>Bacillota</taxon>
        <taxon>Clostridia</taxon>
        <taxon>Eubacteriales</taxon>
        <taxon>Oscillospiraceae</taxon>
        <taxon>Ruminococcus</taxon>
    </lineage>
</organism>
<dbReference type="PANTHER" id="PTHR46889:SF4">
    <property type="entry name" value="TRANSPOSASE INSO FOR INSERTION SEQUENCE ELEMENT IS911B-RELATED"/>
    <property type="match status" value="1"/>
</dbReference>
<dbReference type="InterPro" id="IPR048020">
    <property type="entry name" value="Transpos_IS3"/>
</dbReference>
<dbReference type="PANTHER" id="PTHR46889">
    <property type="entry name" value="TRANSPOSASE INSF FOR INSERTION SEQUENCE IS3B-RELATED"/>
    <property type="match status" value="1"/>
</dbReference>
<proteinExistence type="predicted"/>
<dbReference type="InterPro" id="IPR012337">
    <property type="entry name" value="RNaseH-like_sf"/>
</dbReference>
<dbReference type="InterPro" id="IPR050900">
    <property type="entry name" value="Transposase_IS3/IS150/IS904"/>
</dbReference>
<accession>A0ABT0NK71</accession>
<dbReference type="Pfam" id="PF00665">
    <property type="entry name" value="rve"/>
    <property type="match status" value="1"/>
</dbReference>
<comment type="caution">
    <text evidence="2">The sequence shown here is derived from an EMBL/GenBank/DDBJ whole genome shotgun (WGS) entry which is preliminary data.</text>
</comment>
<dbReference type="RefSeq" id="WP_249376954.1">
    <property type="nucleotide sequence ID" value="NZ_SNUZ01000011.1"/>
</dbReference>
<dbReference type="EMBL" id="SNUZ01000011">
    <property type="protein sequence ID" value="MCL3788028.1"/>
    <property type="molecule type" value="Genomic_DNA"/>
</dbReference>
<dbReference type="Gene3D" id="3.30.420.10">
    <property type="entry name" value="Ribonuclease H-like superfamily/Ribonuclease H"/>
    <property type="match status" value="1"/>
</dbReference>
<sequence>IAPNRINRRFNTSVPHQKITTDTSEFKYYEVDSKGRMIIKKLYFDPFMDMFNGEILSFGISQKPSAENIMSALDEAITITNDCSYRRTFHSDRGWAYQMKAYSQKLKENRIFQSMSRKGNCHDNSVMENFFGILKQEIYYGKVYYSYEELKQAIIKYIDYYNNKRIKQKLGWLSPVEYRINALVA</sequence>
<feature type="domain" description="Integrase catalytic" evidence="1">
    <location>
        <begin position="11"/>
        <end position="183"/>
    </location>
</feature>
<dbReference type="Pfam" id="PF13333">
    <property type="entry name" value="rve_2"/>
    <property type="match status" value="1"/>
</dbReference>
<dbReference type="NCBIfam" id="NF033516">
    <property type="entry name" value="transpos_IS3"/>
    <property type="match status" value="1"/>
</dbReference>
<dbReference type="InterPro" id="IPR001584">
    <property type="entry name" value="Integrase_cat-core"/>
</dbReference>
<dbReference type="Proteomes" id="UP001056693">
    <property type="component" value="Unassembled WGS sequence"/>
</dbReference>
<feature type="non-terminal residue" evidence="2">
    <location>
        <position position="1"/>
    </location>
</feature>
<name>A0ABT0NK71_9FIRM</name>
<gene>
    <name evidence="2" type="ORF">E2N93_08450</name>
</gene>
<evidence type="ECO:0000313" key="3">
    <source>
        <dbReference type="Proteomes" id="UP001056693"/>
    </source>
</evidence>
<evidence type="ECO:0000259" key="1">
    <source>
        <dbReference type="PROSITE" id="PS50994"/>
    </source>
</evidence>
<protein>
    <submittedName>
        <fullName evidence="2">IS3 family transposase</fullName>
    </submittedName>
</protein>